<comment type="caution">
    <text evidence="3">The sequence shown here is derived from an EMBL/GenBank/DDBJ whole genome shotgun (WGS) entry which is preliminary data.</text>
</comment>
<evidence type="ECO:0000313" key="4">
    <source>
        <dbReference type="Proteomes" id="UP001396898"/>
    </source>
</evidence>
<reference evidence="3 4" key="1">
    <citation type="submission" date="2023-01" db="EMBL/GenBank/DDBJ databases">
        <title>Analysis of 21 Apiospora genomes using comparative genomics revels a genus with tremendous synthesis potential of carbohydrate active enzymes and secondary metabolites.</title>
        <authorList>
            <person name="Sorensen T."/>
        </authorList>
    </citation>
    <scope>NUCLEOTIDE SEQUENCE [LARGE SCALE GENOMIC DNA]</scope>
    <source>
        <strain evidence="3 4">CBS 20057</strain>
    </source>
</reference>
<keyword evidence="4" id="KW-1185">Reference proteome</keyword>
<proteinExistence type="predicted"/>
<dbReference type="PANTHER" id="PTHR33112:SF13">
    <property type="entry name" value="HETEROKARYON INCOMPATIBILITY DOMAIN-CONTAINING PROTEIN"/>
    <property type="match status" value="1"/>
</dbReference>
<feature type="non-terminal residue" evidence="3">
    <location>
        <position position="710"/>
    </location>
</feature>
<evidence type="ECO:0000256" key="1">
    <source>
        <dbReference type="SAM" id="MobiDB-lite"/>
    </source>
</evidence>
<feature type="region of interest" description="Disordered" evidence="1">
    <location>
        <begin position="462"/>
        <end position="488"/>
    </location>
</feature>
<dbReference type="EMBL" id="JAQQWI010000016">
    <property type="protein sequence ID" value="KAK8009390.1"/>
    <property type="molecule type" value="Genomic_DNA"/>
</dbReference>
<gene>
    <name evidence="3" type="ORF">PG991_011941</name>
</gene>
<dbReference type="Pfam" id="PF06985">
    <property type="entry name" value="HET"/>
    <property type="match status" value="1"/>
</dbReference>
<dbReference type="PANTHER" id="PTHR33112">
    <property type="entry name" value="DOMAIN PROTEIN, PUTATIVE-RELATED"/>
    <property type="match status" value="1"/>
</dbReference>
<dbReference type="Proteomes" id="UP001396898">
    <property type="component" value="Unassembled WGS sequence"/>
</dbReference>
<organism evidence="3 4">
    <name type="scientific">Apiospora marii</name>
    <dbReference type="NCBI Taxonomy" id="335849"/>
    <lineage>
        <taxon>Eukaryota</taxon>
        <taxon>Fungi</taxon>
        <taxon>Dikarya</taxon>
        <taxon>Ascomycota</taxon>
        <taxon>Pezizomycotina</taxon>
        <taxon>Sordariomycetes</taxon>
        <taxon>Xylariomycetidae</taxon>
        <taxon>Amphisphaeriales</taxon>
        <taxon>Apiosporaceae</taxon>
        <taxon>Apiospora</taxon>
    </lineage>
</organism>
<name>A0ABR1RFX4_9PEZI</name>
<accession>A0ABR1RFX4</accession>
<evidence type="ECO:0000313" key="3">
    <source>
        <dbReference type="EMBL" id="KAK8009390.1"/>
    </source>
</evidence>
<sequence>MIPKDKRADMATQCCILCKDLERDPDPSYTRLAFDFTPRQLIASVESTRCLQCVTLLESIRVFEDSFGSFIVDVRRVHAYGLFDADPNATLYLELYFCDERPKLALEVFYSENPVKTPGLQNGKAPEVVDGRSFLMSAIKPRRLMASDFSSSLQWIRSLINSCIHDHKSCVQAEVIPFPRRVVAFERGPDKAITVKLEEDVCQPQGRYATLSHCWGSHQTLVTTTATINTRRRGIEWKDIPRTYQDSIEVCLQLGIGYLWIDSLCILQDDRQDWEIESAKMADIYENSYITIAATKAEDDVAGLFSNTRSSFTTRPLPRQPNGTASSTVYIRQTIPHDIGQGHIISDRAPLLSRGWVFQERLLAPRVLHFCGMELVWECRQSTVCECGTLESCDGWKQRFSSNEDGPSCKPDVSDNYVDRVSTNTQEILLDYVGLLIRNATDLAEKDARSSGKLQRILDRFQRKSRRRASSDSPQVPRSLQPPKIDEAFGGDLGRQVYNDGWHRVVEQFSRLKLTRQSDCLPALSGLAHRCGYASADYLAGLWASTLGYDVLWRVDKLETVSIRPTTYLGPSWSWISVAAPVDYWGESELKERLEVHARLKATYHRQLLADVESLEMNIRDRLLAEKKIFTVDIRGSSSPFGPLPFGGSPFGTEYIEGLGVIERAYRQRMAQLGSFKKVSWAGSVMLKGQNPFGEVTSGKLLARGKLNTA</sequence>
<protein>
    <submittedName>
        <fullName evidence="3">Heterokaryon incompatibility protein-domain-containing protein</fullName>
    </submittedName>
</protein>
<evidence type="ECO:0000259" key="2">
    <source>
        <dbReference type="Pfam" id="PF06985"/>
    </source>
</evidence>
<dbReference type="InterPro" id="IPR010730">
    <property type="entry name" value="HET"/>
</dbReference>
<feature type="domain" description="Heterokaryon incompatibility" evidence="2">
    <location>
        <begin position="208"/>
        <end position="360"/>
    </location>
</feature>